<dbReference type="EMBL" id="FLTS01000001">
    <property type="protein sequence ID" value="SBV37577.1"/>
    <property type="molecule type" value="Genomic_DNA"/>
</dbReference>
<dbReference type="AlphaFoldDB" id="A0A1Y5QAZ4"/>
<reference evidence="2" key="1">
    <citation type="submission" date="2016-03" db="EMBL/GenBank/DDBJ databases">
        <authorList>
            <person name="Ploux O."/>
        </authorList>
    </citation>
    <scope>NUCLEOTIDE SEQUENCE</scope>
    <source>
        <strain evidence="2">UC10</strain>
    </source>
</reference>
<name>A0A1Y5QAZ4_9GAMM</name>
<gene>
    <name evidence="2" type="ORF">STPYR_12513</name>
</gene>
<protein>
    <submittedName>
        <fullName evidence="2">Uncharacterized protein</fullName>
    </submittedName>
</protein>
<feature type="region of interest" description="Disordered" evidence="1">
    <location>
        <begin position="1"/>
        <end position="80"/>
    </location>
</feature>
<evidence type="ECO:0000256" key="1">
    <source>
        <dbReference type="SAM" id="MobiDB-lite"/>
    </source>
</evidence>
<proteinExistence type="predicted"/>
<sequence>MGALTTPSRWLPPASAAPSSTTRCRCVPARGSTVAGGPNTSPRRSPPLRPCAAGPAVPRTGTARAMRGSRQTPRCPPWNPNIQLLHRDGVNPRDGPDDSFAACEAWGERIHPAWQAGH</sequence>
<evidence type="ECO:0000313" key="2">
    <source>
        <dbReference type="EMBL" id="SBV37577.1"/>
    </source>
</evidence>
<organism evidence="2">
    <name type="scientific">uncultured Stenotrophomonas sp</name>
    <dbReference type="NCBI Taxonomy" id="165438"/>
    <lineage>
        <taxon>Bacteria</taxon>
        <taxon>Pseudomonadati</taxon>
        <taxon>Pseudomonadota</taxon>
        <taxon>Gammaproteobacteria</taxon>
        <taxon>Lysobacterales</taxon>
        <taxon>Lysobacteraceae</taxon>
        <taxon>Stenotrophomonas</taxon>
        <taxon>environmental samples</taxon>
    </lineage>
</organism>
<accession>A0A1Y5QAZ4</accession>